<evidence type="ECO:0000256" key="1">
    <source>
        <dbReference type="ARBA" id="ARBA00004141"/>
    </source>
</evidence>
<dbReference type="Proteomes" id="UP000006671">
    <property type="component" value="Unassembled WGS sequence"/>
</dbReference>
<keyword evidence="9" id="KW-1185">Reference proteome</keyword>
<dbReference type="InterPro" id="IPR050186">
    <property type="entry name" value="TPT_transporter"/>
</dbReference>
<dbReference type="KEGG" id="ngr:NAEGRDRAFT_75697"/>
<dbReference type="EMBL" id="GG738928">
    <property type="protein sequence ID" value="EFC36566.1"/>
    <property type="molecule type" value="Genomic_DNA"/>
</dbReference>
<dbReference type="Pfam" id="PF03151">
    <property type="entry name" value="TPT"/>
    <property type="match status" value="1"/>
</dbReference>
<evidence type="ECO:0000259" key="7">
    <source>
        <dbReference type="Pfam" id="PF03151"/>
    </source>
</evidence>
<dbReference type="PANTHER" id="PTHR11132">
    <property type="entry name" value="SOLUTE CARRIER FAMILY 35"/>
    <property type="match status" value="1"/>
</dbReference>
<dbReference type="OMA" id="CHMAACA"/>
<evidence type="ECO:0000256" key="5">
    <source>
        <dbReference type="SAM" id="MobiDB-lite"/>
    </source>
</evidence>
<dbReference type="OrthoDB" id="10261634at2759"/>
<evidence type="ECO:0000256" key="3">
    <source>
        <dbReference type="ARBA" id="ARBA00022989"/>
    </source>
</evidence>
<evidence type="ECO:0000256" key="2">
    <source>
        <dbReference type="ARBA" id="ARBA00022692"/>
    </source>
</evidence>
<sequence>MTANLISSSTTSLPTYNPSPTINEDPIQQQQSNQFYTKGLSNDEETNETKQTEFDILQALSKYNIIGGLWVFTWFSLNITIAFGNKIVYWQGFSFPTILSLFHMLASWLLAFISLRYQNRNDASAEVEIKAEAKKHMWLYIVVFILNIVYGNIGIFRTSLHMSQIVRSTTPLFVMVLSYLIVGTTTSIHKLAIVSLVIAGVIMSIVNNLEINMTDVIILMIGNLFAALKTVLTNLSLKSHKISPLVLMNYVAPYASLGMLMITIVNGELVRFMSEYHKVTLYGVLAVILTSIMSFFLNTTNFIANKMTSPLTMSLSANLKQVLVVVVSLCFLHQGGVTSVNIIGISMTLSGMLIYSVLSL</sequence>
<dbReference type="AlphaFoldDB" id="D2W2S7"/>
<dbReference type="VEuPathDB" id="AmoebaDB:NAEGRDRAFT_75697"/>
<feature type="transmembrane region" description="Helical" evidence="6">
    <location>
        <begin position="216"/>
        <end position="235"/>
    </location>
</feature>
<evidence type="ECO:0000256" key="6">
    <source>
        <dbReference type="SAM" id="Phobius"/>
    </source>
</evidence>
<feature type="transmembrane region" description="Helical" evidence="6">
    <location>
        <begin position="137"/>
        <end position="153"/>
    </location>
</feature>
<feature type="transmembrane region" description="Helical" evidence="6">
    <location>
        <begin position="95"/>
        <end position="117"/>
    </location>
</feature>
<feature type="transmembrane region" description="Helical" evidence="6">
    <location>
        <begin position="247"/>
        <end position="267"/>
    </location>
</feature>
<dbReference type="RefSeq" id="XP_002669310.1">
    <property type="nucleotide sequence ID" value="XM_002669264.1"/>
</dbReference>
<dbReference type="GeneID" id="8856558"/>
<feature type="transmembrane region" description="Helical" evidence="6">
    <location>
        <begin position="165"/>
        <end position="182"/>
    </location>
</feature>
<accession>D2W2S7</accession>
<dbReference type="GO" id="GO:0016020">
    <property type="term" value="C:membrane"/>
    <property type="evidence" value="ECO:0007669"/>
    <property type="project" value="UniProtKB-SubCell"/>
</dbReference>
<keyword evidence="3 6" id="KW-1133">Transmembrane helix</keyword>
<dbReference type="eggNOG" id="KOG1441">
    <property type="taxonomic scope" value="Eukaryota"/>
</dbReference>
<name>D2W2S7_NAEGR</name>
<reference evidence="8 9" key="1">
    <citation type="journal article" date="2010" name="Cell">
        <title>The genome of Naegleria gruberi illuminates early eukaryotic versatility.</title>
        <authorList>
            <person name="Fritz-Laylin L.K."/>
            <person name="Prochnik S.E."/>
            <person name="Ginger M.L."/>
            <person name="Dacks J.B."/>
            <person name="Carpenter M.L."/>
            <person name="Field M.C."/>
            <person name="Kuo A."/>
            <person name="Paredez A."/>
            <person name="Chapman J."/>
            <person name="Pham J."/>
            <person name="Shu S."/>
            <person name="Neupane R."/>
            <person name="Cipriano M."/>
            <person name="Mancuso J."/>
            <person name="Tu H."/>
            <person name="Salamov A."/>
            <person name="Lindquist E."/>
            <person name="Shapiro H."/>
            <person name="Lucas S."/>
            <person name="Grigoriev I.V."/>
            <person name="Cande W.Z."/>
            <person name="Fulton C."/>
            <person name="Rokhsar D.S."/>
            <person name="Dawson S.C."/>
        </authorList>
    </citation>
    <scope>NUCLEOTIDE SEQUENCE [LARGE SCALE GENOMIC DNA]</scope>
    <source>
        <strain evidence="8 9">NEG-M</strain>
    </source>
</reference>
<feature type="region of interest" description="Disordered" evidence="5">
    <location>
        <begin position="1"/>
        <end position="28"/>
    </location>
</feature>
<comment type="subcellular location">
    <subcellularLocation>
        <location evidence="1">Membrane</location>
        <topology evidence="1">Multi-pass membrane protein</topology>
    </subcellularLocation>
</comment>
<proteinExistence type="predicted"/>
<evidence type="ECO:0000313" key="8">
    <source>
        <dbReference type="EMBL" id="EFC36566.1"/>
    </source>
</evidence>
<feature type="domain" description="Sugar phosphate transporter" evidence="7">
    <location>
        <begin position="68"/>
        <end position="356"/>
    </location>
</feature>
<evidence type="ECO:0000313" key="9">
    <source>
        <dbReference type="Proteomes" id="UP000006671"/>
    </source>
</evidence>
<keyword evidence="2 6" id="KW-0812">Transmembrane</keyword>
<feature type="transmembrane region" description="Helical" evidence="6">
    <location>
        <begin position="279"/>
        <end position="299"/>
    </location>
</feature>
<evidence type="ECO:0000256" key="4">
    <source>
        <dbReference type="ARBA" id="ARBA00023136"/>
    </source>
</evidence>
<keyword evidence="4 6" id="KW-0472">Membrane</keyword>
<gene>
    <name evidence="8" type="ORF">NAEGRDRAFT_75697</name>
</gene>
<dbReference type="InterPro" id="IPR004853">
    <property type="entry name" value="Sugar_P_trans_dom"/>
</dbReference>
<feature type="transmembrane region" description="Helical" evidence="6">
    <location>
        <begin position="63"/>
        <end position="83"/>
    </location>
</feature>
<feature type="transmembrane region" description="Helical" evidence="6">
    <location>
        <begin position="188"/>
        <end position="209"/>
    </location>
</feature>
<dbReference type="InParanoid" id="D2W2S7"/>
<protein>
    <submittedName>
        <fullName evidence="8">Predicted protein</fullName>
    </submittedName>
</protein>
<organism evidence="9">
    <name type="scientific">Naegleria gruberi</name>
    <name type="common">Amoeba</name>
    <dbReference type="NCBI Taxonomy" id="5762"/>
    <lineage>
        <taxon>Eukaryota</taxon>
        <taxon>Discoba</taxon>
        <taxon>Heterolobosea</taxon>
        <taxon>Tetramitia</taxon>
        <taxon>Eutetramitia</taxon>
        <taxon>Vahlkampfiidae</taxon>
        <taxon>Naegleria</taxon>
    </lineage>
</organism>